<dbReference type="SUPFAM" id="SSF46785">
    <property type="entry name" value="Winged helix' DNA-binding domain"/>
    <property type="match status" value="1"/>
</dbReference>
<dbReference type="RefSeq" id="WP_176353426.1">
    <property type="nucleotide sequence ID" value="NZ_JABWDU010000003.1"/>
</dbReference>
<accession>A0A7Y6UNQ7</accession>
<dbReference type="Gene3D" id="3.40.190.10">
    <property type="entry name" value="Periplasmic binding protein-like II"/>
    <property type="match status" value="2"/>
</dbReference>
<keyword evidence="7" id="KW-1185">Reference proteome</keyword>
<dbReference type="InterPro" id="IPR036388">
    <property type="entry name" value="WH-like_DNA-bd_sf"/>
</dbReference>
<sequence length="287" mass="30526">MQMLDPDLLRTFLAFAESGSLAHAATVVGRTPSAVTAQMQRLETVIGEALLAPSGRGRVLTSAGEDVVVQARKILDAHRDAWLSLKGARTDGRVSLGCTQDFADSTLPMLLQQFARAHPRVRLDLRVGRSRELVSQYDQGAVDVMIVMRQSGAVDEAAVLSEPMVWLCASPDVMPVDEHLPLAVLDPPCGFRSAAIDALEVSDRPYRIAATSPSLSGLRAAVRAGIAVTARTTRFVGDGVAIAPERLALPALPDAEFSLRLKRNAEKAAATLADLLADGLSKTVAMP</sequence>
<keyword evidence="3" id="KW-0238">DNA-binding</keyword>
<evidence type="ECO:0000256" key="1">
    <source>
        <dbReference type="ARBA" id="ARBA00009437"/>
    </source>
</evidence>
<evidence type="ECO:0000313" key="7">
    <source>
        <dbReference type="Proteomes" id="UP000520198"/>
    </source>
</evidence>
<keyword evidence="2" id="KW-0805">Transcription regulation</keyword>
<evidence type="ECO:0000256" key="4">
    <source>
        <dbReference type="ARBA" id="ARBA00023163"/>
    </source>
</evidence>
<dbReference type="InterPro" id="IPR050176">
    <property type="entry name" value="LTTR"/>
</dbReference>
<dbReference type="PANTHER" id="PTHR30579">
    <property type="entry name" value="TRANSCRIPTIONAL REGULATOR"/>
    <property type="match status" value="1"/>
</dbReference>
<dbReference type="InterPro" id="IPR036390">
    <property type="entry name" value="WH_DNA-bd_sf"/>
</dbReference>
<evidence type="ECO:0000256" key="2">
    <source>
        <dbReference type="ARBA" id="ARBA00023015"/>
    </source>
</evidence>
<keyword evidence="4" id="KW-0804">Transcription</keyword>
<reference evidence="6 7" key="1">
    <citation type="submission" date="2020-06" db="EMBL/GenBank/DDBJ databases">
        <authorList>
            <person name="Grouzdev D.S."/>
        </authorList>
    </citation>
    <scope>NUCLEOTIDE SEQUENCE [LARGE SCALE GENOMIC DNA]</scope>
    <source>
        <strain evidence="6 7">HO-A22</strain>
    </source>
</reference>
<dbReference type="EMBL" id="JABWDU010000003">
    <property type="protein sequence ID" value="NVD39873.1"/>
    <property type="molecule type" value="Genomic_DNA"/>
</dbReference>
<dbReference type="PROSITE" id="PS50931">
    <property type="entry name" value="HTH_LYSR"/>
    <property type="match status" value="1"/>
</dbReference>
<feature type="domain" description="HTH lysR-type" evidence="5">
    <location>
        <begin position="4"/>
        <end position="61"/>
    </location>
</feature>
<dbReference type="GO" id="GO:0003700">
    <property type="term" value="F:DNA-binding transcription factor activity"/>
    <property type="evidence" value="ECO:0007669"/>
    <property type="project" value="InterPro"/>
</dbReference>
<evidence type="ECO:0000259" key="5">
    <source>
        <dbReference type="PROSITE" id="PS50931"/>
    </source>
</evidence>
<protein>
    <submittedName>
        <fullName evidence="6">LysR family transcriptional regulator</fullName>
    </submittedName>
</protein>
<gene>
    <name evidence="6" type="ORF">HT585_13485</name>
</gene>
<name>A0A7Y6UNQ7_9HYPH</name>
<dbReference type="Pfam" id="PF00126">
    <property type="entry name" value="HTH_1"/>
    <property type="match status" value="1"/>
</dbReference>
<dbReference type="Proteomes" id="UP000520198">
    <property type="component" value="Unassembled WGS sequence"/>
</dbReference>
<dbReference type="PANTHER" id="PTHR30579:SF7">
    <property type="entry name" value="HTH-TYPE TRANSCRIPTIONAL REGULATOR LRHA-RELATED"/>
    <property type="match status" value="1"/>
</dbReference>
<comment type="similarity">
    <text evidence="1">Belongs to the LysR transcriptional regulatory family.</text>
</comment>
<evidence type="ECO:0000313" key="6">
    <source>
        <dbReference type="EMBL" id="NVD39873.1"/>
    </source>
</evidence>
<organism evidence="6 7">
    <name type="scientific">Ensifer oleiphilus</name>
    <dbReference type="NCBI Taxonomy" id="2742698"/>
    <lineage>
        <taxon>Bacteria</taxon>
        <taxon>Pseudomonadati</taxon>
        <taxon>Pseudomonadota</taxon>
        <taxon>Alphaproteobacteria</taxon>
        <taxon>Hyphomicrobiales</taxon>
        <taxon>Rhizobiaceae</taxon>
        <taxon>Sinorhizobium/Ensifer group</taxon>
        <taxon>Ensifer</taxon>
    </lineage>
</organism>
<dbReference type="GO" id="GO:0003677">
    <property type="term" value="F:DNA binding"/>
    <property type="evidence" value="ECO:0007669"/>
    <property type="project" value="UniProtKB-KW"/>
</dbReference>
<dbReference type="InterPro" id="IPR000847">
    <property type="entry name" value="LysR_HTH_N"/>
</dbReference>
<dbReference type="Gene3D" id="1.10.10.10">
    <property type="entry name" value="Winged helix-like DNA-binding domain superfamily/Winged helix DNA-binding domain"/>
    <property type="match status" value="1"/>
</dbReference>
<comment type="caution">
    <text evidence="6">The sequence shown here is derived from an EMBL/GenBank/DDBJ whole genome shotgun (WGS) entry which is preliminary data.</text>
</comment>
<dbReference type="AlphaFoldDB" id="A0A7Y6UNQ7"/>
<dbReference type="Pfam" id="PF03466">
    <property type="entry name" value="LysR_substrate"/>
    <property type="match status" value="1"/>
</dbReference>
<dbReference type="InterPro" id="IPR005119">
    <property type="entry name" value="LysR_subst-bd"/>
</dbReference>
<dbReference type="SUPFAM" id="SSF53850">
    <property type="entry name" value="Periplasmic binding protein-like II"/>
    <property type="match status" value="1"/>
</dbReference>
<proteinExistence type="inferred from homology"/>
<evidence type="ECO:0000256" key="3">
    <source>
        <dbReference type="ARBA" id="ARBA00023125"/>
    </source>
</evidence>